<dbReference type="InterPro" id="IPR049552">
    <property type="entry name" value="PKS_DH_N"/>
</dbReference>
<dbReference type="Pfam" id="PF02801">
    <property type="entry name" value="Ketoacyl-synt_C"/>
    <property type="match status" value="1"/>
</dbReference>
<dbReference type="PROSITE" id="PS50075">
    <property type="entry name" value="CARRIER"/>
    <property type="match status" value="1"/>
</dbReference>
<evidence type="ECO:0000256" key="5">
    <source>
        <dbReference type="ARBA" id="ARBA00023194"/>
    </source>
</evidence>
<dbReference type="CDD" id="cd00833">
    <property type="entry name" value="PKS"/>
    <property type="match status" value="1"/>
</dbReference>
<feature type="region of interest" description="Disordered" evidence="9">
    <location>
        <begin position="731"/>
        <end position="753"/>
    </location>
</feature>
<evidence type="ECO:0000259" key="11">
    <source>
        <dbReference type="PROSITE" id="PS52004"/>
    </source>
</evidence>
<dbReference type="PROSITE" id="PS00012">
    <property type="entry name" value="PHOSPHOPANTETHEINE"/>
    <property type="match status" value="1"/>
</dbReference>
<keyword evidence="3" id="KW-0597">Phosphoprotein</keyword>
<dbReference type="Gene3D" id="3.10.129.110">
    <property type="entry name" value="Polyketide synthase dehydratase"/>
    <property type="match status" value="1"/>
</dbReference>
<dbReference type="InterPro" id="IPR049551">
    <property type="entry name" value="PKS_DH_C"/>
</dbReference>
<dbReference type="Gene3D" id="1.10.1200.10">
    <property type="entry name" value="ACP-like"/>
    <property type="match status" value="1"/>
</dbReference>
<dbReference type="InterPro" id="IPR001227">
    <property type="entry name" value="Ac_transferase_dom_sf"/>
</dbReference>
<dbReference type="SMART" id="SM00827">
    <property type="entry name" value="PKS_AT"/>
    <property type="match status" value="1"/>
</dbReference>
<dbReference type="SMART" id="SM00823">
    <property type="entry name" value="PKS_PP"/>
    <property type="match status" value="1"/>
</dbReference>
<keyword evidence="5" id="KW-0045">Antibiotic biosynthesis</keyword>
<evidence type="ECO:0000256" key="3">
    <source>
        <dbReference type="ARBA" id="ARBA00022553"/>
    </source>
</evidence>
<dbReference type="InterPro" id="IPR057326">
    <property type="entry name" value="KR_dom"/>
</dbReference>
<evidence type="ECO:0000313" key="13">
    <source>
        <dbReference type="EMBL" id="MBI0318668.1"/>
    </source>
</evidence>
<comment type="caution">
    <text evidence="13">The sequence shown here is derived from an EMBL/GenBank/DDBJ whole genome shotgun (WGS) entry which is preliminary data.</text>
</comment>
<dbReference type="InterPro" id="IPR014031">
    <property type="entry name" value="Ketoacyl_synth_C"/>
</dbReference>
<dbReference type="SMART" id="SM00825">
    <property type="entry name" value="PKS_KS"/>
    <property type="match status" value="1"/>
</dbReference>
<dbReference type="SUPFAM" id="SSF52151">
    <property type="entry name" value="FabD/lysophospholipase-like"/>
    <property type="match status" value="2"/>
</dbReference>
<keyword evidence="2" id="KW-0596">Phosphopantetheine</keyword>
<evidence type="ECO:0000256" key="8">
    <source>
        <dbReference type="PROSITE-ProRule" id="PRU01363"/>
    </source>
</evidence>
<dbReference type="Pfam" id="PF16197">
    <property type="entry name" value="KAsynt_C_assoc"/>
    <property type="match status" value="1"/>
</dbReference>
<dbReference type="Gene3D" id="3.40.50.720">
    <property type="entry name" value="NAD(P)-binding Rossmann-like Domain"/>
    <property type="match status" value="1"/>
</dbReference>
<dbReference type="InterPro" id="IPR036736">
    <property type="entry name" value="ACP-like_sf"/>
</dbReference>
<feature type="compositionally biased region" description="Low complexity" evidence="9">
    <location>
        <begin position="736"/>
        <end position="749"/>
    </location>
</feature>
<feature type="non-terminal residue" evidence="13">
    <location>
        <position position="1"/>
    </location>
</feature>
<feature type="region of interest" description="N-terminal hotdog fold" evidence="8">
    <location>
        <begin position="249"/>
        <end position="372"/>
    </location>
</feature>
<dbReference type="Pfam" id="PF08659">
    <property type="entry name" value="KR"/>
    <property type="match status" value="1"/>
</dbReference>
<evidence type="ECO:0000256" key="7">
    <source>
        <dbReference type="ARBA" id="ARBA00023315"/>
    </source>
</evidence>
<dbReference type="PROSITE" id="PS52004">
    <property type="entry name" value="KS3_2"/>
    <property type="match status" value="1"/>
</dbReference>
<dbReference type="EMBL" id="JAEEAQ010000633">
    <property type="protein sequence ID" value="MBI0318668.1"/>
    <property type="molecule type" value="Genomic_DNA"/>
</dbReference>
<evidence type="ECO:0000256" key="4">
    <source>
        <dbReference type="ARBA" id="ARBA00022679"/>
    </source>
</evidence>
<dbReference type="InterPro" id="IPR014043">
    <property type="entry name" value="Acyl_transferase_dom"/>
</dbReference>
<keyword evidence="7" id="KW-0012">Acyltransferase</keyword>
<accession>A0ABS0RNK0</accession>
<dbReference type="Pfam" id="PF00109">
    <property type="entry name" value="ketoacyl-synt"/>
    <property type="match status" value="1"/>
</dbReference>
<feature type="region of interest" description="C-terminal hotdog fold" evidence="8">
    <location>
        <begin position="387"/>
        <end position="527"/>
    </location>
</feature>
<dbReference type="InterPro" id="IPR016039">
    <property type="entry name" value="Thiolase-like"/>
</dbReference>
<keyword evidence="6" id="KW-0511">Multifunctional enzyme</keyword>
<name>A0ABS0RNK0_9ACTN</name>
<keyword evidence="14" id="KW-1185">Reference proteome</keyword>
<dbReference type="InterPro" id="IPR055123">
    <property type="entry name" value="SpnB-like_Rossmann"/>
</dbReference>
<dbReference type="Pfam" id="PF00550">
    <property type="entry name" value="PP-binding"/>
    <property type="match status" value="1"/>
</dbReference>
<dbReference type="InterPro" id="IPR020806">
    <property type="entry name" value="PKS_PP-bd"/>
</dbReference>
<dbReference type="Pfam" id="PF21089">
    <property type="entry name" value="PKS_DH_N"/>
    <property type="match status" value="1"/>
</dbReference>
<evidence type="ECO:0000259" key="12">
    <source>
        <dbReference type="PROSITE" id="PS52019"/>
    </source>
</evidence>
<reference evidence="13 14" key="1">
    <citation type="submission" date="2020-12" db="EMBL/GenBank/DDBJ databases">
        <authorList>
            <person name="Kusuma A.B."/>
            <person name="Nouioui I."/>
            <person name="Goodfellow M."/>
        </authorList>
    </citation>
    <scope>NUCLEOTIDE SEQUENCE [LARGE SCALE GENOMIC DNA]</scope>
    <source>
        <strain evidence="13 14">DSM 41764</strain>
    </source>
</reference>
<dbReference type="InterPro" id="IPR014030">
    <property type="entry name" value="Ketoacyl_synth_N"/>
</dbReference>
<feature type="active site" description="Proton donor; for dehydratase activity" evidence="8">
    <location>
        <position position="448"/>
    </location>
</feature>
<dbReference type="PANTHER" id="PTHR43775">
    <property type="entry name" value="FATTY ACID SYNTHASE"/>
    <property type="match status" value="1"/>
</dbReference>
<feature type="compositionally biased region" description="Basic and acidic residues" evidence="9">
    <location>
        <begin position="682"/>
        <end position="696"/>
    </location>
</feature>
<feature type="active site" description="Proton acceptor; for dehydratase activity" evidence="8">
    <location>
        <position position="281"/>
    </location>
</feature>
<comment type="pathway">
    <text evidence="1">Antibiotic biosynthesis.</text>
</comment>
<proteinExistence type="predicted"/>
<dbReference type="InterPro" id="IPR032821">
    <property type="entry name" value="PKS_assoc"/>
</dbReference>
<dbReference type="Gene3D" id="3.40.47.10">
    <property type="match status" value="1"/>
</dbReference>
<feature type="region of interest" description="Disordered" evidence="9">
    <location>
        <begin position="682"/>
        <end position="703"/>
    </location>
</feature>
<dbReference type="SUPFAM" id="SSF51735">
    <property type="entry name" value="NAD(P)-binding Rossmann-fold domains"/>
    <property type="match status" value="2"/>
</dbReference>
<dbReference type="InterPro" id="IPR013968">
    <property type="entry name" value="PKS_KR"/>
</dbReference>
<dbReference type="SMART" id="SM00826">
    <property type="entry name" value="PKS_DH"/>
    <property type="match status" value="1"/>
</dbReference>
<dbReference type="PROSITE" id="PS00606">
    <property type="entry name" value="KS3_1"/>
    <property type="match status" value="1"/>
</dbReference>
<keyword evidence="4" id="KW-0808">Transferase</keyword>
<evidence type="ECO:0000256" key="1">
    <source>
        <dbReference type="ARBA" id="ARBA00004792"/>
    </source>
</evidence>
<protein>
    <submittedName>
        <fullName evidence="13">SDR family NAD(P)-dependent oxidoreductase</fullName>
    </submittedName>
</protein>
<dbReference type="InterPro" id="IPR009081">
    <property type="entry name" value="PP-bd_ACP"/>
</dbReference>
<evidence type="ECO:0000259" key="10">
    <source>
        <dbReference type="PROSITE" id="PS50075"/>
    </source>
</evidence>
<dbReference type="InterPro" id="IPR036291">
    <property type="entry name" value="NAD(P)-bd_dom_sf"/>
</dbReference>
<dbReference type="PROSITE" id="PS52019">
    <property type="entry name" value="PKS_MFAS_DH"/>
    <property type="match status" value="1"/>
</dbReference>
<dbReference type="SUPFAM" id="SSF53901">
    <property type="entry name" value="Thiolase-like"/>
    <property type="match status" value="1"/>
</dbReference>
<evidence type="ECO:0000256" key="2">
    <source>
        <dbReference type="ARBA" id="ARBA00022450"/>
    </source>
</evidence>
<dbReference type="InterPro" id="IPR050091">
    <property type="entry name" value="PKS_NRPS_Biosynth_Enz"/>
</dbReference>
<dbReference type="PANTHER" id="PTHR43775:SF51">
    <property type="entry name" value="INACTIVE PHENOLPHTHIOCEROL SYNTHESIS POLYKETIDE SYNTHASE TYPE I PKS1-RELATED"/>
    <property type="match status" value="1"/>
</dbReference>
<dbReference type="CDD" id="cd08956">
    <property type="entry name" value="KR_3_FAS_SDR_x"/>
    <property type="match status" value="1"/>
</dbReference>
<dbReference type="Pfam" id="PF22953">
    <property type="entry name" value="SpnB_Rossmann"/>
    <property type="match status" value="1"/>
</dbReference>
<dbReference type="InterPro" id="IPR020807">
    <property type="entry name" value="PKS_DH"/>
</dbReference>
<dbReference type="InterPro" id="IPR020841">
    <property type="entry name" value="PKS_Beta-ketoAc_synthase_dom"/>
</dbReference>
<evidence type="ECO:0000256" key="6">
    <source>
        <dbReference type="ARBA" id="ARBA00023268"/>
    </source>
</evidence>
<dbReference type="InterPro" id="IPR018201">
    <property type="entry name" value="Ketoacyl_synth_AS"/>
</dbReference>
<dbReference type="InterPro" id="IPR049900">
    <property type="entry name" value="PKS_mFAS_DH"/>
</dbReference>
<dbReference type="InterPro" id="IPR016035">
    <property type="entry name" value="Acyl_Trfase/lysoPLipase"/>
</dbReference>
<dbReference type="SMART" id="SM01294">
    <property type="entry name" value="PKS_PP_betabranch"/>
    <property type="match status" value="1"/>
</dbReference>
<feature type="domain" description="Carrier" evidence="10">
    <location>
        <begin position="1048"/>
        <end position="1123"/>
    </location>
</feature>
<dbReference type="InterPro" id="IPR042104">
    <property type="entry name" value="PKS_dehydratase_sf"/>
</dbReference>
<dbReference type="InterPro" id="IPR006162">
    <property type="entry name" value="Ppantetheine_attach_site"/>
</dbReference>
<evidence type="ECO:0000256" key="9">
    <source>
        <dbReference type="SAM" id="MobiDB-lite"/>
    </source>
</evidence>
<organism evidence="13 14">
    <name type="scientific">Streptomyces javensis</name>
    <dbReference type="NCBI Taxonomy" id="114698"/>
    <lineage>
        <taxon>Bacteria</taxon>
        <taxon>Bacillati</taxon>
        <taxon>Actinomycetota</taxon>
        <taxon>Actinomycetes</taxon>
        <taxon>Kitasatosporales</taxon>
        <taxon>Streptomycetaceae</taxon>
        <taxon>Streptomyces</taxon>
        <taxon>Streptomyces violaceusniger group</taxon>
    </lineage>
</organism>
<dbReference type="SUPFAM" id="SSF47336">
    <property type="entry name" value="ACP-like"/>
    <property type="match status" value="1"/>
</dbReference>
<dbReference type="SMART" id="SM00822">
    <property type="entry name" value="PKS_KR"/>
    <property type="match status" value="1"/>
</dbReference>
<gene>
    <name evidence="13" type="ORF">JBF12_38015</name>
</gene>
<dbReference type="Proteomes" id="UP000638849">
    <property type="component" value="Unassembled WGS sequence"/>
</dbReference>
<evidence type="ECO:0000313" key="14">
    <source>
        <dbReference type="Proteomes" id="UP000638849"/>
    </source>
</evidence>
<dbReference type="Gene3D" id="3.40.366.10">
    <property type="entry name" value="Malonyl-Coenzyme A Acyl Carrier Protein, domain 2"/>
    <property type="match status" value="2"/>
</dbReference>
<dbReference type="Pfam" id="PF14765">
    <property type="entry name" value="PS-DH"/>
    <property type="match status" value="1"/>
</dbReference>
<dbReference type="RefSeq" id="WP_198281244.1">
    <property type="nucleotide sequence ID" value="NZ_JAEEAQ010000633.1"/>
</dbReference>
<dbReference type="Gene3D" id="3.30.70.3290">
    <property type="match status" value="2"/>
</dbReference>
<feature type="domain" description="Ketosynthase family 3 (KS3)" evidence="11">
    <location>
        <begin position="1149"/>
        <end position="1575"/>
    </location>
</feature>
<sequence>ARGRLMQALPPGGVMVSVQAAEADVLPLLAGREAEVSVAAVNGPYSTVISGAEEAVTEVAGQFEAQGVKTKRLRVSHAFHSPLMEPMLAEFRRVAEGLSYTPPRIPVVSNLTGLIADAEALCSAEYWVRHVRETVRFADGVAALAEAGVTTSLELGPDGVLSGMGQECAPDATFAPALRTGRDEAASLLEALAQVHVRGGSVDWAALLAPARPRTVELPTYAFQRERYWLEPAAATADVASAGLGSAEHPLLGAAVTLPDSDGCLFTGRLSARTHAWLADHEVLGAVMLPGTAFVELALHAGDRVGCARLEELTLEAPLVLPEHGGVQTRVTVSDADDSGRRALTVHSREDGGEGPWLRHATGSVAPEPSTSARTALAESVWPPRDAEPVALDGHYERLAETGLRYGPVFQGLRGVWRRGTEVFAEVTLDEEAEQDPRRFGLHPALLDAALHAVGAAATATSEEIRLPFSWSGVSVYAAGAAMLRVRLTPTGPDGMALSMEVMDGTGAPVATVDSLATRPVSPEQVNAARGAVHQSLFQLNWSLLPGAEAPVEGAVTEVAPLACVDWHDVAAFGEVIGSEGVVPPAVVCVAPPVPTTDGDAIRDVIHRALELVRGWLAEERFAGSRLVIATHGAVTVEDDEDDEDGEGNQNDKAVVDLAAAAVWGLVRTAQTEHPDRFVLVDLDGGDREPEHEAGRRPLTPETLSPLSAALASGEPQVAVRGGRLLAPRLGRVRTTETTPTAEAAPHSAPHSEVHSATHSAVWDAEGTVLVTGATGTLGGLVARHLVAERGVRHLLLVSRRGADAPGARALEDDLVAAGASVSWAACDVADRGALTAAVKGVSAAHPLRGVVHTAGVLDDGVIASLTPERVDAVLRPKLDAAIALHELTEAVDLSAFVVFSSAAGTFGTAGQANYAAANASLDALIRRRRASGLPGLSLAWGLWDERDGMAGGLAEADLRRIGRAGVDGLSPEEGLALFDAGCAGELPVVVPMRLDPAKARGADGEVPHVMRELVRPMARRAAAEGTGAAGDLRERLAAASSEQDGERLVLDLVRRCVAAVLGHGGAAAVEPGRAFKDFGFDSLTAVELRNRLGTATGLRLTATLVFDYPNPIALARHLHQELTDGDDGVRTAQSAHPALPAGKADTGDDLVAIVGMACRFPGGARSPEELWRLLAAGDDAISGFPVNRGWDVAGLYDPDPEADGKSYAREGGFLHTAGEFDPAFFGISPREALAMDPQQRLLLETSWEAFERAGIDATTLRGSATGVFAGLMYHDYGSQLRSIPEGAEGYLATGGSGSIASGRVAYTFGLEGPAVTIDTACSSSLVALHLAAQALRQGECSLALAGGVAVMSTPATFVEFSRQRGLAPDGRCKPFAAAADGTGWGEGVGMLLLERLSDARRNGHQVLAVVRGSAVNQDGASNGLTAPNGPSQQRVIRAALANARLSAAEVDAVEAHGTGTTLGDPIEAQALLATYGRERTDEQPLWLGSIKSNIGHTQAAAGVAGIMKMVLAMRHGLLPQTLGVDEPSTHIDWTAGAVELLTEARPWPETDRPRRAGVSSFGLSGTNAHIILEQAPSTEDETSESTGELAPAVVPWVLSAKSDAGVREQAGRLLSLVAGETGPTVADIGLSLVTTRAAFERRAVVLGGDRTALVSGLTALAEGREVSGVVRGAVVGSDARTAFVFPGQGWQWVGMAAGLLESSPVFAERLEECAAALAPFVEWSLV</sequence>
<dbReference type="Pfam" id="PF00698">
    <property type="entry name" value="Acyl_transf_1"/>
    <property type="match status" value="2"/>
</dbReference>
<feature type="non-terminal residue" evidence="13">
    <location>
        <position position="1727"/>
    </location>
</feature>
<feature type="domain" description="PKS/mFAS DH" evidence="12">
    <location>
        <begin position="249"/>
        <end position="527"/>
    </location>
</feature>